<keyword evidence="1" id="KW-0175">Coiled coil</keyword>
<name>A0AAD5XWY8_9FUNG</name>
<feature type="coiled-coil region" evidence="1">
    <location>
        <begin position="257"/>
        <end position="284"/>
    </location>
</feature>
<feature type="region of interest" description="Disordered" evidence="2">
    <location>
        <begin position="30"/>
        <end position="203"/>
    </location>
</feature>
<keyword evidence="5" id="KW-1185">Reference proteome</keyword>
<comment type="caution">
    <text evidence="4">The sequence shown here is derived from an EMBL/GenBank/DDBJ whole genome shotgun (WGS) entry which is preliminary data.</text>
</comment>
<dbReference type="GO" id="GO:0042073">
    <property type="term" value="P:intraciliary transport"/>
    <property type="evidence" value="ECO:0007669"/>
    <property type="project" value="TreeGrafter"/>
</dbReference>
<feature type="compositionally biased region" description="Low complexity" evidence="2">
    <location>
        <begin position="73"/>
        <end position="82"/>
    </location>
</feature>
<dbReference type="Proteomes" id="UP001211065">
    <property type="component" value="Unassembled WGS sequence"/>
</dbReference>
<dbReference type="InterPro" id="IPR018799">
    <property type="entry name" value="TRAF3IP1"/>
</dbReference>
<evidence type="ECO:0000256" key="2">
    <source>
        <dbReference type="SAM" id="MobiDB-lite"/>
    </source>
</evidence>
<dbReference type="GO" id="GO:0005930">
    <property type="term" value="C:axoneme"/>
    <property type="evidence" value="ECO:0007669"/>
    <property type="project" value="TreeGrafter"/>
</dbReference>
<dbReference type="PANTHER" id="PTHR31363">
    <property type="entry name" value="TRAF3-INTERACTING PROTEIN 1"/>
    <property type="match status" value="1"/>
</dbReference>
<dbReference type="PANTHER" id="PTHR31363:SF0">
    <property type="entry name" value="TRAF3-INTERACTING PROTEIN 1"/>
    <property type="match status" value="1"/>
</dbReference>
<dbReference type="GO" id="GO:0008017">
    <property type="term" value="F:microtubule binding"/>
    <property type="evidence" value="ECO:0007669"/>
    <property type="project" value="InterPro"/>
</dbReference>
<dbReference type="Pfam" id="PF17749">
    <property type="entry name" value="MIP-T3_C"/>
    <property type="match status" value="1"/>
</dbReference>
<dbReference type="InterPro" id="IPR041476">
    <property type="entry name" value="TRAF3IP1_C"/>
</dbReference>
<evidence type="ECO:0000256" key="1">
    <source>
        <dbReference type="SAM" id="Coils"/>
    </source>
</evidence>
<sequence>GLEPEETNSFLQLLAKAVLKKVDPTSAVKKVLAGEHHGKKNRSKDSLAKASSSSLSKEKKESQPPVKESAPKQQQQQQQQQQVVTEQKPNLPNQKDLDSQYQKEQTQKDSKQKEKLKDQTLSNKSDQNKRSSSQPSQQDAEVSEENFKNNISSKDLLEQENKPILQQKEDGQQEKAQTIQGGLKKQMQRPASARPPPPKIRANKVVVEEQAVAAPIVFQENNQDKKEEEEDDFIVVNNDIQNEKLTIEENEKHGGLVRKILENKKDLEGNNAEKLAENNEKNSKIPKDKLTAKKEIDSLRDSIQMLCRSTNPLGKTLDYIQEDVDGMNKELNFWINEGKKWNERLEEEIKITNEEVEPIEIHLKNVEEKIADQLKVISVSKGLMLQNEISIQKLMRNIIHPVK</sequence>
<dbReference type="GO" id="GO:0060271">
    <property type="term" value="P:cilium assembly"/>
    <property type="evidence" value="ECO:0007669"/>
    <property type="project" value="TreeGrafter"/>
</dbReference>
<feature type="compositionally biased region" description="Polar residues" evidence="2">
    <location>
        <begin position="83"/>
        <end position="104"/>
    </location>
</feature>
<dbReference type="InterPro" id="IPR042576">
    <property type="entry name" value="TRAF3IP1_N_sf"/>
</dbReference>
<dbReference type="GO" id="GO:0030992">
    <property type="term" value="C:intraciliary transport particle B"/>
    <property type="evidence" value="ECO:0007669"/>
    <property type="project" value="TreeGrafter"/>
</dbReference>
<feature type="compositionally biased region" description="Basic and acidic residues" evidence="2">
    <location>
        <begin position="155"/>
        <end position="173"/>
    </location>
</feature>
<feature type="non-terminal residue" evidence="4">
    <location>
        <position position="403"/>
    </location>
</feature>
<dbReference type="GO" id="GO:0070507">
    <property type="term" value="P:regulation of microtubule cytoskeleton organization"/>
    <property type="evidence" value="ECO:0007669"/>
    <property type="project" value="TreeGrafter"/>
</dbReference>
<organism evidence="4 5">
    <name type="scientific">Clydaea vesicula</name>
    <dbReference type="NCBI Taxonomy" id="447962"/>
    <lineage>
        <taxon>Eukaryota</taxon>
        <taxon>Fungi</taxon>
        <taxon>Fungi incertae sedis</taxon>
        <taxon>Chytridiomycota</taxon>
        <taxon>Chytridiomycota incertae sedis</taxon>
        <taxon>Chytridiomycetes</taxon>
        <taxon>Lobulomycetales</taxon>
        <taxon>Lobulomycetaceae</taxon>
        <taxon>Clydaea</taxon>
    </lineage>
</organism>
<evidence type="ECO:0000259" key="3">
    <source>
        <dbReference type="Pfam" id="PF17749"/>
    </source>
</evidence>
<dbReference type="AlphaFoldDB" id="A0AAD5XWY8"/>
<evidence type="ECO:0000313" key="4">
    <source>
        <dbReference type="EMBL" id="KAJ3203462.1"/>
    </source>
</evidence>
<accession>A0AAD5XWY8</accession>
<proteinExistence type="predicted"/>
<gene>
    <name evidence="4" type="primary">TRAF3IP1</name>
    <name evidence="4" type="ORF">HK099_001503</name>
</gene>
<dbReference type="Gene3D" id="1.10.418.50">
    <property type="entry name" value="Microtubule-binding protein MIP-T3"/>
    <property type="match status" value="1"/>
</dbReference>
<feature type="domain" description="TRAF3-interacting protein 1 C-terminal" evidence="3">
    <location>
        <begin position="248"/>
        <end position="398"/>
    </location>
</feature>
<dbReference type="EMBL" id="JADGJW010001426">
    <property type="protein sequence ID" value="KAJ3203462.1"/>
    <property type="molecule type" value="Genomic_DNA"/>
</dbReference>
<feature type="compositionally biased region" description="Polar residues" evidence="2">
    <location>
        <begin position="119"/>
        <end position="140"/>
    </location>
</feature>
<protein>
    <submittedName>
        <fullName evidence="4">TRAF3-interacting protein 1</fullName>
    </submittedName>
</protein>
<feature type="compositionally biased region" description="Basic and acidic residues" evidence="2">
    <location>
        <begin position="105"/>
        <end position="118"/>
    </location>
</feature>
<dbReference type="GO" id="GO:0036064">
    <property type="term" value="C:ciliary basal body"/>
    <property type="evidence" value="ECO:0007669"/>
    <property type="project" value="TreeGrafter"/>
</dbReference>
<evidence type="ECO:0000313" key="5">
    <source>
        <dbReference type="Proteomes" id="UP001211065"/>
    </source>
</evidence>
<reference evidence="4" key="1">
    <citation type="submission" date="2020-05" db="EMBL/GenBank/DDBJ databases">
        <title>Phylogenomic resolution of chytrid fungi.</title>
        <authorList>
            <person name="Stajich J.E."/>
            <person name="Amses K."/>
            <person name="Simmons R."/>
            <person name="Seto K."/>
            <person name="Myers J."/>
            <person name="Bonds A."/>
            <person name="Quandt C.A."/>
            <person name="Barry K."/>
            <person name="Liu P."/>
            <person name="Grigoriev I."/>
            <person name="Longcore J.E."/>
            <person name="James T.Y."/>
        </authorList>
    </citation>
    <scope>NUCLEOTIDE SEQUENCE</scope>
    <source>
        <strain evidence="4">JEL0476</strain>
    </source>
</reference>